<evidence type="ECO:0000313" key="1">
    <source>
        <dbReference type="EMBL" id="TBW58539.1"/>
    </source>
</evidence>
<dbReference type="EMBL" id="SJDL01000004">
    <property type="protein sequence ID" value="TBW58539.1"/>
    <property type="molecule type" value="Genomic_DNA"/>
</dbReference>
<organism evidence="1 2">
    <name type="scientific">Marinobacter halodurans</name>
    <dbReference type="NCBI Taxonomy" id="2528979"/>
    <lineage>
        <taxon>Bacteria</taxon>
        <taxon>Pseudomonadati</taxon>
        <taxon>Pseudomonadota</taxon>
        <taxon>Gammaproteobacteria</taxon>
        <taxon>Pseudomonadales</taxon>
        <taxon>Marinobacteraceae</taxon>
        <taxon>Marinobacter</taxon>
    </lineage>
</organism>
<comment type="caution">
    <text evidence="1">The sequence shown here is derived from an EMBL/GenBank/DDBJ whole genome shotgun (WGS) entry which is preliminary data.</text>
</comment>
<reference evidence="1 2" key="1">
    <citation type="submission" date="2019-02" db="EMBL/GenBank/DDBJ databases">
        <title>Marinobacter halodurans sp. nov., a marine bacterium isolated from sea tidal flat.</title>
        <authorList>
            <person name="Yoo Y."/>
            <person name="Lee D.W."/>
            <person name="Kim B.S."/>
            <person name="Kim J.-J."/>
        </authorList>
    </citation>
    <scope>NUCLEOTIDE SEQUENCE [LARGE SCALE GENOMIC DNA]</scope>
    <source>
        <strain evidence="1 2">YJ-S3-2</strain>
    </source>
</reference>
<name>A0ABY1ZRP3_9GAMM</name>
<evidence type="ECO:0000313" key="2">
    <source>
        <dbReference type="Proteomes" id="UP000313645"/>
    </source>
</evidence>
<accession>A0ABY1ZRP3</accession>
<dbReference type="Proteomes" id="UP000313645">
    <property type="component" value="Unassembled WGS sequence"/>
</dbReference>
<protein>
    <submittedName>
        <fullName evidence="1">Uncharacterized protein</fullName>
    </submittedName>
</protein>
<sequence length="68" mass="7739">MTSPNDLRECWFELERLTACRQAVTALLVPEPDLHAVNRDNLCQLLGYLDEQEARLIATLQPLLSRCA</sequence>
<proteinExistence type="predicted"/>
<gene>
    <name evidence="1" type="ORF">EZI54_03915</name>
</gene>
<dbReference type="RefSeq" id="WP_131479254.1">
    <property type="nucleotide sequence ID" value="NZ_SJDL01000004.1"/>
</dbReference>
<keyword evidence="2" id="KW-1185">Reference proteome</keyword>